<dbReference type="EMBL" id="LR798325">
    <property type="protein sequence ID" value="CAB5224207.1"/>
    <property type="molecule type" value="Genomic_DNA"/>
</dbReference>
<evidence type="ECO:0000313" key="1">
    <source>
        <dbReference type="EMBL" id="CAB5224207.1"/>
    </source>
</evidence>
<name>A0A6J7XA07_9CAUD</name>
<sequence length="192" mass="21731">MVRAYTDKQLLDKVKTLRNFKSIPSEHWILGVRSNEDTPNRFDDKFYLFKGEQFVSVASGTTHPGTPTLKQFEKVNKDGAGVVVADSWYYNLWKFGKHNGKIDALLQLGASITVNRDTDKDDKSEAIGQVQTGYFGINFHPNTYNINADNTGATIGWWSAGCQVVNDMDKYRTFIRATKAQKVVSYCLINEF</sequence>
<reference evidence="1" key="1">
    <citation type="submission" date="2020-05" db="EMBL/GenBank/DDBJ databases">
        <authorList>
            <person name="Chiriac C."/>
            <person name="Salcher M."/>
            <person name="Ghai R."/>
            <person name="Kavagutti S V."/>
        </authorList>
    </citation>
    <scope>NUCLEOTIDE SEQUENCE</scope>
</reference>
<proteinExistence type="predicted"/>
<organism evidence="1">
    <name type="scientific">uncultured Caudovirales phage</name>
    <dbReference type="NCBI Taxonomy" id="2100421"/>
    <lineage>
        <taxon>Viruses</taxon>
        <taxon>Duplodnaviria</taxon>
        <taxon>Heunggongvirae</taxon>
        <taxon>Uroviricota</taxon>
        <taxon>Caudoviricetes</taxon>
        <taxon>Peduoviridae</taxon>
        <taxon>Maltschvirus</taxon>
        <taxon>Maltschvirus maltsch</taxon>
    </lineage>
</organism>
<accession>A0A6J7XA07</accession>
<gene>
    <name evidence="1" type="ORF">UFOVP391_36</name>
</gene>
<protein>
    <submittedName>
        <fullName evidence="1">Uncharacterized protein</fullName>
    </submittedName>
</protein>